<evidence type="ECO:0000313" key="4">
    <source>
        <dbReference type="Proteomes" id="UP000254069"/>
    </source>
</evidence>
<accession>A0A380C176</accession>
<keyword evidence="1" id="KW-0472">Membrane</keyword>
<organism evidence="3 4">
    <name type="scientific">Shewanella algae</name>
    <dbReference type="NCBI Taxonomy" id="38313"/>
    <lineage>
        <taxon>Bacteria</taxon>
        <taxon>Pseudomonadati</taxon>
        <taxon>Pseudomonadota</taxon>
        <taxon>Gammaproteobacteria</taxon>
        <taxon>Alteromonadales</taxon>
        <taxon>Shewanellaceae</taxon>
        <taxon>Shewanella</taxon>
    </lineage>
</organism>
<evidence type="ECO:0000313" key="3">
    <source>
        <dbReference type="EMBL" id="SUJ11094.1"/>
    </source>
</evidence>
<name>A0A380C176_9GAMM</name>
<dbReference type="AlphaFoldDB" id="A0A380C176"/>
<protein>
    <submittedName>
        <fullName evidence="3">Uncharacterized protein</fullName>
    </submittedName>
</protein>
<proteinExistence type="predicted"/>
<sequence length="72" mass="7527">MTLILAGALALAGTLGVSAYTLGHSAFKAGMGVKRWVAAGLLLGPAAMLLFNAHRQLAYRKTTRPGDSEHSF</sequence>
<feature type="transmembrane region" description="Helical" evidence="1">
    <location>
        <begin position="35"/>
        <end position="54"/>
    </location>
</feature>
<dbReference type="EMBL" id="AP024613">
    <property type="protein sequence ID" value="BCV44727.1"/>
    <property type="molecule type" value="Genomic_DNA"/>
</dbReference>
<evidence type="ECO:0000313" key="2">
    <source>
        <dbReference type="EMBL" id="BCV44727.1"/>
    </source>
</evidence>
<keyword evidence="1" id="KW-0812">Transmembrane</keyword>
<dbReference type="EMBL" id="UGYO01000002">
    <property type="protein sequence ID" value="SUJ11094.1"/>
    <property type="molecule type" value="Genomic_DNA"/>
</dbReference>
<dbReference type="GeneID" id="93808792"/>
<keyword evidence="4" id="KW-1185">Reference proteome</keyword>
<dbReference type="Proteomes" id="UP000254069">
    <property type="component" value="Unassembled WGS sequence"/>
</dbReference>
<gene>
    <name evidence="3" type="ORF">NCTC10738_04325</name>
    <name evidence="2" type="ORF">TUM17379_17450</name>
</gene>
<evidence type="ECO:0000256" key="1">
    <source>
        <dbReference type="SAM" id="Phobius"/>
    </source>
</evidence>
<dbReference type="RefSeq" id="WP_243880317.1">
    <property type="nucleotide sequence ID" value="NZ_AP024609.1"/>
</dbReference>
<dbReference type="Proteomes" id="UP000825078">
    <property type="component" value="Chromosome"/>
</dbReference>
<reference evidence="3 4" key="1">
    <citation type="submission" date="2018-06" db="EMBL/GenBank/DDBJ databases">
        <authorList>
            <consortium name="Pathogen Informatics"/>
            <person name="Doyle S."/>
        </authorList>
    </citation>
    <scope>NUCLEOTIDE SEQUENCE [LARGE SCALE GENOMIC DNA]</scope>
    <source>
        <strain evidence="3 4">NCTC10738</strain>
    </source>
</reference>
<keyword evidence="1" id="KW-1133">Transmembrane helix</keyword>
<reference evidence="2" key="2">
    <citation type="submission" date="2021-05" db="EMBL/GenBank/DDBJ databases">
        <title>Molecular characterization for Shewanella algae harboring chromosomal blaOXA-55-like strains isolated from clinical and environment sample.</title>
        <authorList>
            <person name="Ohama Y."/>
            <person name="Aoki K."/>
            <person name="Harada S."/>
            <person name="Moriya K."/>
            <person name="Ishii Y."/>
            <person name="Tateda K."/>
        </authorList>
    </citation>
    <scope>NUCLEOTIDE SEQUENCE</scope>
    <source>
        <strain evidence="2">TUM17379</strain>
    </source>
</reference>